<dbReference type="Gramene" id="MELO3C030583.2.1">
    <property type="protein sequence ID" value="MELO3C030583.2.1"/>
    <property type="gene ID" value="MELO3C030583.2"/>
</dbReference>
<dbReference type="EnsemblPlants" id="MELO3C030583.2.1">
    <property type="protein sequence ID" value="MELO3C030583.2.1"/>
    <property type="gene ID" value="MELO3C030583.2"/>
</dbReference>
<name>A0A9I9E996_CUCME</name>
<reference evidence="2" key="1">
    <citation type="submission" date="2023-03" db="UniProtKB">
        <authorList>
            <consortium name="EnsemblPlants"/>
        </authorList>
    </citation>
    <scope>IDENTIFICATION</scope>
</reference>
<feature type="region of interest" description="Disordered" evidence="1">
    <location>
        <begin position="1"/>
        <end position="34"/>
    </location>
</feature>
<sequence length="77" mass="8985">MDKGVVELERDQRKMQRRQEITEEINEGRRNEKRKIKNSPASLWVFSSWVSVAKKKGRGDEKNGVKVGVFVMRHSSL</sequence>
<proteinExistence type="predicted"/>
<evidence type="ECO:0000313" key="2">
    <source>
        <dbReference type="EnsemblPlants" id="MELO3C030583.2.1"/>
    </source>
</evidence>
<protein>
    <submittedName>
        <fullName evidence="2">Uncharacterized protein</fullName>
    </submittedName>
</protein>
<organism evidence="2">
    <name type="scientific">Cucumis melo</name>
    <name type="common">Muskmelon</name>
    <dbReference type="NCBI Taxonomy" id="3656"/>
    <lineage>
        <taxon>Eukaryota</taxon>
        <taxon>Viridiplantae</taxon>
        <taxon>Streptophyta</taxon>
        <taxon>Embryophyta</taxon>
        <taxon>Tracheophyta</taxon>
        <taxon>Spermatophyta</taxon>
        <taxon>Magnoliopsida</taxon>
        <taxon>eudicotyledons</taxon>
        <taxon>Gunneridae</taxon>
        <taxon>Pentapetalae</taxon>
        <taxon>rosids</taxon>
        <taxon>fabids</taxon>
        <taxon>Cucurbitales</taxon>
        <taxon>Cucurbitaceae</taxon>
        <taxon>Benincaseae</taxon>
        <taxon>Cucumis</taxon>
    </lineage>
</organism>
<accession>A0A9I9E996</accession>
<feature type="compositionally biased region" description="Basic and acidic residues" evidence="1">
    <location>
        <begin position="1"/>
        <end position="30"/>
    </location>
</feature>
<dbReference type="AlphaFoldDB" id="A0A9I9E996"/>
<evidence type="ECO:0000256" key="1">
    <source>
        <dbReference type="SAM" id="MobiDB-lite"/>
    </source>
</evidence>